<evidence type="ECO:0000256" key="2">
    <source>
        <dbReference type="SAM" id="SignalP"/>
    </source>
</evidence>
<organism evidence="3 4">
    <name type="scientific">Pseudomonas morbosilactucae</name>
    <dbReference type="NCBI Taxonomy" id="2938197"/>
    <lineage>
        <taxon>Bacteria</taxon>
        <taxon>Pseudomonadati</taxon>
        <taxon>Pseudomonadota</taxon>
        <taxon>Gammaproteobacteria</taxon>
        <taxon>Pseudomonadales</taxon>
        <taxon>Pseudomonadaceae</taxon>
        <taxon>Pseudomonas</taxon>
    </lineage>
</organism>
<feature type="signal peptide" evidence="2">
    <location>
        <begin position="1"/>
        <end position="23"/>
    </location>
</feature>
<gene>
    <name evidence="3" type="ORF">M1B34_21945</name>
</gene>
<dbReference type="Proteomes" id="UP001155059">
    <property type="component" value="Unassembled WGS sequence"/>
</dbReference>
<feature type="compositionally biased region" description="Pro residues" evidence="1">
    <location>
        <begin position="43"/>
        <end position="54"/>
    </location>
</feature>
<evidence type="ECO:0000256" key="1">
    <source>
        <dbReference type="SAM" id="MobiDB-lite"/>
    </source>
</evidence>
<accession>A0A9X1YZ55</accession>
<evidence type="ECO:0000313" key="3">
    <source>
        <dbReference type="EMBL" id="MCK9800279.1"/>
    </source>
</evidence>
<dbReference type="EMBL" id="JALQCW010000062">
    <property type="protein sequence ID" value="MCK9800279.1"/>
    <property type="molecule type" value="Genomic_DNA"/>
</dbReference>
<feature type="chain" id="PRO_5040800334" evidence="2">
    <location>
        <begin position="24"/>
        <end position="122"/>
    </location>
</feature>
<sequence>MIRLDPKLLALLCCLGFAATGHAAEARYDSPDYSLPPIFSDPEPQPLGSAPPQPYEPAMPENFVVISEPHDFANSRVPVLADQQLRVFIRTYDRQRGVYVDSEVPDPSCMLTCRRREAQLNP</sequence>
<name>A0A9X1YZ55_9PSED</name>
<protein>
    <submittedName>
        <fullName evidence="3">Uncharacterized protein</fullName>
    </submittedName>
</protein>
<dbReference type="RefSeq" id="WP_268266208.1">
    <property type="nucleotide sequence ID" value="NZ_JALQCW010000062.1"/>
</dbReference>
<dbReference type="AlphaFoldDB" id="A0A9X1YZ55"/>
<reference evidence="3 4" key="1">
    <citation type="journal article" date="2022" name="Int. J. Syst. Evol. Microbiol.">
        <title>Pseudomonas aegrilactucae sp. nov. and Pseudomonas morbosilactucae sp. nov., pathogens causing bacterial rot of lettuce in Japan.</title>
        <authorList>
            <person name="Sawada H."/>
            <person name="Fujikawa T."/>
            <person name="Satou M."/>
        </authorList>
    </citation>
    <scope>NUCLEOTIDE SEQUENCE [LARGE SCALE GENOMIC DNA]</scope>
    <source>
        <strain evidence="3 4">MAFF 302030</strain>
    </source>
</reference>
<reference evidence="3 4" key="2">
    <citation type="journal article" date="2023" name="Plant Pathol.">
        <title>Dismantling and reorganizing Pseudomonas marginalis sensu#lato.</title>
        <authorList>
            <person name="Sawada H."/>
            <person name="Fujikawa T."/>
            <person name="Satou M."/>
        </authorList>
    </citation>
    <scope>NUCLEOTIDE SEQUENCE [LARGE SCALE GENOMIC DNA]</scope>
    <source>
        <strain evidence="3 4">MAFF 302030</strain>
    </source>
</reference>
<proteinExistence type="predicted"/>
<keyword evidence="2" id="KW-0732">Signal</keyword>
<evidence type="ECO:0000313" key="4">
    <source>
        <dbReference type="Proteomes" id="UP001155059"/>
    </source>
</evidence>
<comment type="caution">
    <text evidence="3">The sequence shown here is derived from an EMBL/GenBank/DDBJ whole genome shotgun (WGS) entry which is preliminary data.</text>
</comment>
<feature type="region of interest" description="Disordered" evidence="1">
    <location>
        <begin position="34"/>
        <end position="54"/>
    </location>
</feature>